<dbReference type="STRING" id="391625.PPSIR1_39210"/>
<dbReference type="Gene3D" id="2.60.120.200">
    <property type="match status" value="1"/>
</dbReference>
<feature type="region of interest" description="Disordered" evidence="1">
    <location>
        <begin position="1"/>
        <end position="106"/>
    </location>
</feature>
<evidence type="ECO:0000313" key="4">
    <source>
        <dbReference type="Proteomes" id="UP000005801"/>
    </source>
</evidence>
<dbReference type="Proteomes" id="UP000005801">
    <property type="component" value="Unassembled WGS sequence"/>
</dbReference>
<dbReference type="PANTHER" id="PTHR40124">
    <property type="match status" value="1"/>
</dbReference>
<reference evidence="3 4" key="1">
    <citation type="submission" date="2007-06" db="EMBL/GenBank/DDBJ databases">
        <authorList>
            <person name="Shimkets L."/>
            <person name="Ferriera S."/>
            <person name="Johnson J."/>
            <person name="Kravitz S."/>
            <person name="Beeson K."/>
            <person name="Sutton G."/>
            <person name="Rogers Y.-H."/>
            <person name="Friedman R."/>
            <person name="Frazier M."/>
            <person name="Venter J.C."/>
        </authorList>
    </citation>
    <scope>NUCLEOTIDE SEQUENCE [LARGE SCALE GENOMIC DNA]</scope>
    <source>
        <strain evidence="3 4">SIR-1</strain>
    </source>
</reference>
<comment type="caution">
    <text evidence="3">The sequence shown here is derived from an EMBL/GenBank/DDBJ whole genome shotgun (WGS) entry which is preliminary data.</text>
</comment>
<evidence type="ECO:0000259" key="2">
    <source>
        <dbReference type="Pfam" id="PF21294"/>
    </source>
</evidence>
<sequence>MGLALSAVFGCAREPAGDEAGETEDTAAGTEDGQTSSEGETGSGSTSESESSSDDAGTSSESEDTSSDDATSGESEGTSSETGTETDTGSAVGCDRPVFVNDFDDDTPGPYVDLADWNDPPWDSGVEEGRVEIIEGDDAFAGRSLRIHYPEGGVGPSQGGAQWRLEFDASYTELYLAYRIRFAPGFDFVKGGKIPGLVGGTAPTGCVEDQTGFSARGMWRTDGRAVQYMYWPEKVENCGDDYDYMLDDTPVTFAPGQWHLVEHRLRMNTPGVADGVLQAWMDGELVLDEQDFLYRTADYDYAVDAMYFSTFFGGSGADWAPTTDETVDFDDFVVCEGPITH</sequence>
<dbReference type="InterPro" id="IPR048958">
    <property type="entry name" value="Polysacc_lyase_14"/>
</dbReference>
<name>A6GKE1_9BACT</name>
<feature type="compositionally biased region" description="Low complexity" evidence="1">
    <location>
        <begin position="29"/>
        <end position="60"/>
    </location>
</feature>
<dbReference type="Pfam" id="PF21294">
    <property type="entry name" value="Polysacc_lyase_14"/>
    <property type="match status" value="1"/>
</dbReference>
<proteinExistence type="predicted"/>
<keyword evidence="4" id="KW-1185">Reference proteome</keyword>
<protein>
    <recommendedName>
        <fullName evidence="2">Polysaccharide lyase 14 domain-containing protein</fullName>
    </recommendedName>
</protein>
<dbReference type="eggNOG" id="ENOG502ZBB1">
    <property type="taxonomic scope" value="Bacteria"/>
</dbReference>
<feature type="compositionally biased region" description="Low complexity" evidence="1">
    <location>
        <begin position="68"/>
        <end position="90"/>
    </location>
</feature>
<dbReference type="EMBL" id="ABCS01000192">
    <property type="protein sequence ID" value="EDM73661.1"/>
    <property type="molecule type" value="Genomic_DNA"/>
</dbReference>
<evidence type="ECO:0000313" key="3">
    <source>
        <dbReference type="EMBL" id="EDM73661.1"/>
    </source>
</evidence>
<dbReference type="AlphaFoldDB" id="A6GKE1"/>
<feature type="domain" description="Polysaccharide lyase 14" evidence="2">
    <location>
        <begin position="142"/>
        <end position="332"/>
    </location>
</feature>
<organism evidence="3 4">
    <name type="scientific">Plesiocystis pacifica SIR-1</name>
    <dbReference type="NCBI Taxonomy" id="391625"/>
    <lineage>
        <taxon>Bacteria</taxon>
        <taxon>Pseudomonadati</taxon>
        <taxon>Myxococcota</taxon>
        <taxon>Polyangia</taxon>
        <taxon>Nannocystales</taxon>
        <taxon>Nannocystaceae</taxon>
        <taxon>Plesiocystis</taxon>
    </lineage>
</organism>
<evidence type="ECO:0000256" key="1">
    <source>
        <dbReference type="SAM" id="MobiDB-lite"/>
    </source>
</evidence>
<gene>
    <name evidence="3" type="ORF">PPSIR1_39210</name>
</gene>
<accession>A6GKE1</accession>
<dbReference type="PANTHER" id="PTHR40124:SF1">
    <property type="entry name" value="DISAGGREGATASE RELATED REPEAT PROTEIN"/>
    <property type="match status" value="1"/>
</dbReference>